<comment type="caution">
    <text evidence="1">The sequence shown here is derived from an EMBL/GenBank/DDBJ whole genome shotgun (WGS) entry which is preliminary data.</text>
</comment>
<evidence type="ECO:0000313" key="1">
    <source>
        <dbReference type="EMBL" id="MPC36510.1"/>
    </source>
</evidence>
<name>A0A5B7EP96_PORTR</name>
<accession>A0A5B7EP96</accession>
<gene>
    <name evidence="1" type="ORF">E2C01_029970</name>
</gene>
<dbReference type="AlphaFoldDB" id="A0A5B7EP96"/>
<keyword evidence="2" id="KW-1185">Reference proteome</keyword>
<dbReference type="EMBL" id="VSRR010003536">
    <property type="protein sequence ID" value="MPC36510.1"/>
    <property type="molecule type" value="Genomic_DNA"/>
</dbReference>
<protein>
    <submittedName>
        <fullName evidence="1">Uncharacterized protein</fullName>
    </submittedName>
</protein>
<proteinExistence type="predicted"/>
<evidence type="ECO:0000313" key="2">
    <source>
        <dbReference type="Proteomes" id="UP000324222"/>
    </source>
</evidence>
<dbReference type="Proteomes" id="UP000324222">
    <property type="component" value="Unassembled WGS sequence"/>
</dbReference>
<organism evidence="1 2">
    <name type="scientific">Portunus trituberculatus</name>
    <name type="common">Swimming crab</name>
    <name type="synonym">Neptunus trituberculatus</name>
    <dbReference type="NCBI Taxonomy" id="210409"/>
    <lineage>
        <taxon>Eukaryota</taxon>
        <taxon>Metazoa</taxon>
        <taxon>Ecdysozoa</taxon>
        <taxon>Arthropoda</taxon>
        <taxon>Crustacea</taxon>
        <taxon>Multicrustacea</taxon>
        <taxon>Malacostraca</taxon>
        <taxon>Eumalacostraca</taxon>
        <taxon>Eucarida</taxon>
        <taxon>Decapoda</taxon>
        <taxon>Pleocyemata</taxon>
        <taxon>Brachyura</taxon>
        <taxon>Eubrachyura</taxon>
        <taxon>Portunoidea</taxon>
        <taxon>Portunidae</taxon>
        <taxon>Portuninae</taxon>
        <taxon>Portunus</taxon>
    </lineage>
</organism>
<reference evidence="1 2" key="1">
    <citation type="submission" date="2019-05" db="EMBL/GenBank/DDBJ databases">
        <title>Another draft genome of Portunus trituberculatus and its Hox gene families provides insights of decapod evolution.</title>
        <authorList>
            <person name="Jeong J.-H."/>
            <person name="Song I."/>
            <person name="Kim S."/>
            <person name="Choi T."/>
            <person name="Kim D."/>
            <person name="Ryu S."/>
            <person name="Kim W."/>
        </authorList>
    </citation>
    <scope>NUCLEOTIDE SEQUENCE [LARGE SCALE GENOMIC DNA]</scope>
    <source>
        <tissue evidence="1">Muscle</tissue>
    </source>
</reference>
<sequence>MSVCLCCWPVGHCVPHDTDMGEHPLKVDGVSQGGQVVNDEGEVVVGVWVVGFYDLEGREGVRKEGY</sequence>